<dbReference type="InterPro" id="IPR050257">
    <property type="entry name" value="eL8/uL1-like"/>
</dbReference>
<evidence type="ECO:0008006" key="4">
    <source>
        <dbReference type="Google" id="ProtNLM"/>
    </source>
</evidence>
<keyword evidence="3" id="KW-1185">Reference proteome</keyword>
<dbReference type="AlphaFoldDB" id="A0AA88DEC3"/>
<gene>
    <name evidence="2" type="ORF">TIFTF001_024033</name>
</gene>
<feature type="compositionally biased region" description="Basic and acidic residues" evidence="1">
    <location>
        <begin position="266"/>
        <end position="288"/>
    </location>
</feature>
<accession>A0AA88DEC3</accession>
<protein>
    <recommendedName>
        <fullName evidence="4">Ribosomal protein L1</fullName>
    </recommendedName>
</protein>
<feature type="compositionally biased region" description="Polar residues" evidence="1">
    <location>
        <begin position="10"/>
        <end position="22"/>
    </location>
</feature>
<dbReference type="Pfam" id="PF00687">
    <property type="entry name" value="Ribosomal_L1"/>
    <property type="match status" value="1"/>
</dbReference>
<name>A0AA88DEC3_FICCA</name>
<dbReference type="FunFam" id="3.40.50.790:FF:000012">
    <property type="entry name" value="Ribosomal protein L1p/L10e family"/>
    <property type="match status" value="1"/>
</dbReference>
<feature type="region of interest" description="Disordered" evidence="1">
    <location>
        <begin position="266"/>
        <end position="418"/>
    </location>
</feature>
<organism evidence="2 3">
    <name type="scientific">Ficus carica</name>
    <name type="common">Common fig</name>
    <dbReference type="NCBI Taxonomy" id="3494"/>
    <lineage>
        <taxon>Eukaryota</taxon>
        <taxon>Viridiplantae</taxon>
        <taxon>Streptophyta</taxon>
        <taxon>Embryophyta</taxon>
        <taxon>Tracheophyta</taxon>
        <taxon>Spermatophyta</taxon>
        <taxon>Magnoliopsida</taxon>
        <taxon>eudicotyledons</taxon>
        <taxon>Gunneridae</taxon>
        <taxon>Pentapetalae</taxon>
        <taxon>rosids</taxon>
        <taxon>fabids</taxon>
        <taxon>Rosales</taxon>
        <taxon>Moraceae</taxon>
        <taxon>Ficeae</taxon>
        <taxon>Ficus</taxon>
    </lineage>
</organism>
<reference evidence="2" key="1">
    <citation type="submission" date="2023-07" db="EMBL/GenBank/DDBJ databases">
        <title>draft genome sequence of fig (Ficus carica).</title>
        <authorList>
            <person name="Takahashi T."/>
            <person name="Nishimura K."/>
        </authorList>
    </citation>
    <scope>NUCLEOTIDE SEQUENCE</scope>
</reference>
<proteinExistence type="predicted"/>
<evidence type="ECO:0000313" key="2">
    <source>
        <dbReference type="EMBL" id="GMN54910.1"/>
    </source>
</evidence>
<dbReference type="Gene3D" id="3.40.50.790">
    <property type="match status" value="1"/>
</dbReference>
<dbReference type="InterPro" id="IPR028364">
    <property type="entry name" value="Ribosomal_uL1/biogenesis"/>
</dbReference>
<feature type="region of interest" description="Disordered" evidence="1">
    <location>
        <begin position="1"/>
        <end position="22"/>
    </location>
</feature>
<dbReference type="CDD" id="cd00403">
    <property type="entry name" value="Ribosomal_L1"/>
    <property type="match status" value="1"/>
</dbReference>
<dbReference type="Gramene" id="FCD_00002529-RA">
    <property type="protein sequence ID" value="FCD_00002529-RA:cds"/>
    <property type="gene ID" value="FCD_00002529"/>
</dbReference>
<dbReference type="Proteomes" id="UP001187192">
    <property type="component" value="Unassembled WGS sequence"/>
</dbReference>
<evidence type="ECO:0000256" key="1">
    <source>
        <dbReference type="SAM" id="MobiDB-lite"/>
    </source>
</evidence>
<sequence length="418" mass="46275">MADAAPPPSSGDSNPRVSPKTVQKAVNSLLKWRNSKSQIQKPQLLDDDEFVYLILTLKKIPAKDRINAYKVPLPHPLHSGDSSELCLLIDDRPKSGLTKDDAVKKIKADGIPVSKVLKLSKLKSDYRAFEAKRKLCDSYDVFFADKRIVPLLPRLLGKHFFKKRKIPVPVDLRHKNWKEQIEKVCGSAMLFLRTGTCSVVRVAKASMAAEEIAENAVAAINGIAEIVPRKWSNVRSFHLKLLESVALPVYQALPDMKLKIEGLKEAEEKEKEKEKEEGKKRVGKDEKAGKKKKKGRIHEVRYMDDNDGLASEDEAKLGGDDDIPEGQDSENDELGSAELVGKKRKKGEVADEKPLKKSAKAKDKEGGKRKRDGLKTTDEDDSSVKAVKSGEAGGIKEKKGSLGKLKSGGTKLKVKKTK</sequence>
<feature type="compositionally biased region" description="Low complexity" evidence="1">
    <location>
        <begin position="402"/>
        <end position="411"/>
    </location>
</feature>
<dbReference type="SUPFAM" id="SSF56808">
    <property type="entry name" value="Ribosomal protein L1"/>
    <property type="match status" value="1"/>
</dbReference>
<dbReference type="InterPro" id="IPR023674">
    <property type="entry name" value="Ribosomal_uL1-like"/>
</dbReference>
<feature type="compositionally biased region" description="Basic and acidic residues" evidence="1">
    <location>
        <begin position="347"/>
        <end position="366"/>
    </location>
</feature>
<feature type="compositionally biased region" description="Acidic residues" evidence="1">
    <location>
        <begin position="320"/>
        <end position="335"/>
    </location>
</feature>
<comment type="caution">
    <text evidence="2">The sequence shown here is derived from an EMBL/GenBank/DDBJ whole genome shotgun (WGS) entry which is preliminary data.</text>
</comment>
<dbReference type="GO" id="GO:0003723">
    <property type="term" value="F:RNA binding"/>
    <property type="evidence" value="ECO:0007669"/>
    <property type="project" value="InterPro"/>
</dbReference>
<dbReference type="EMBL" id="BTGU01000054">
    <property type="protein sequence ID" value="GMN54910.1"/>
    <property type="molecule type" value="Genomic_DNA"/>
</dbReference>
<dbReference type="InterPro" id="IPR016095">
    <property type="entry name" value="Ribosomal_uL1_3-a/b-sand"/>
</dbReference>
<dbReference type="PANTHER" id="PTHR23105">
    <property type="entry name" value="RIBOSOMAL PROTEIN L7AE FAMILY MEMBER"/>
    <property type="match status" value="1"/>
</dbReference>
<evidence type="ECO:0000313" key="3">
    <source>
        <dbReference type="Proteomes" id="UP001187192"/>
    </source>
</evidence>